<dbReference type="RefSeq" id="WP_013116226.1">
    <property type="nucleotide sequence ID" value="NC_014151.1"/>
</dbReference>
<dbReference type="HOGENOM" id="CLU_017028_11_0_11"/>
<dbReference type="Pfam" id="PF00496">
    <property type="entry name" value="SBP_bac_5"/>
    <property type="match status" value="1"/>
</dbReference>
<dbReference type="KEGG" id="cfl:Cfla_0986"/>
<feature type="domain" description="Solute-binding protein family 5" evidence="2">
    <location>
        <begin position="111"/>
        <end position="590"/>
    </location>
</feature>
<protein>
    <submittedName>
        <fullName evidence="3">Extracellular solute-binding protein family 5</fullName>
    </submittedName>
</protein>
<feature type="compositionally biased region" description="Low complexity" evidence="1">
    <location>
        <begin position="233"/>
        <end position="275"/>
    </location>
</feature>
<dbReference type="STRING" id="446466.Cfla_0986"/>
<dbReference type="eggNOG" id="COG0747">
    <property type="taxonomic scope" value="Bacteria"/>
</dbReference>
<dbReference type="Gene3D" id="3.40.190.10">
    <property type="entry name" value="Periplasmic binding protein-like II"/>
    <property type="match status" value="1"/>
</dbReference>
<dbReference type="InterPro" id="IPR039424">
    <property type="entry name" value="SBP_5"/>
</dbReference>
<evidence type="ECO:0000259" key="2">
    <source>
        <dbReference type="Pfam" id="PF00496"/>
    </source>
</evidence>
<organism evidence="3 4">
    <name type="scientific">Cellulomonas flavigena (strain ATCC 482 / DSM 20109 / BCRC 11376 / JCM 18109 / NBRC 3775 / NCIMB 8073 / NRS 134)</name>
    <dbReference type="NCBI Taxonomy" id="446466"/>
    <lineage>
        <taxon>Bacteria</taxon>
        <taxon>Bacillati</taxon>
        <taxon>Actinomycetota</taxon>
        <taxon>Actinomycetes</taxon>
        <taxon>Micrococcales</taxon>
        <taxon>Cellulomonadaceae</taxon>
        <taxon>Cellulomonas</taxon>
    </lineage>
</organism>
<feature type="region of interest" description="Disordered" evidence="1">
    <location>
        <begin position="233"/>
        <end position="300"/>
    </location>
</feature>
<dbReference type="AlphaFoldDB" id="D5UKS4"/>
<proteinExistence type="predicted"/>
<evidence type="ECO:0000313" key="4">
    <source>
        <dbReference type="Proteomes" id="UP000000849"/>
    </source>
</evidence>
<dbReference type="InterPro" id="IPR000914">
    <property type="entry name" value="SBP_5_dom"/>
</dbReference>
<dbReference type="GO" id="GO:1904680">
    <property type="term" value="F:peptide transmembrane transporter activity"/>
    <property type="evidence" value="ECO:0007669"/>
    <property type="project" value="TreeGrafter"/>
</dbReference>
<dbReference type="Proteomes" id="UP000000849">
    <property type="component" value="Chromosome"/>
</dbReference>
<feature type="compositionally biased region" description="Polar residues" evidence="1">
    <location>
        <begin position="1"/>
        <end position="12"/>
    </location>
</feature>
<evidence type="ECO:0000256" key="1">
    <source>
        <dbReference type="SAM" id="MobiDB-lite"/>
    </source>
</evidence>
<accession>D5UKS4</accession>
<reference evidence="3 4" key="1">
    <citation type="journal article" date="2010" name="Stand. Genomic Sci.">
        <title>Complete genome sequence of Cellulomonas flavigena type strain (134).</title>
        <authorList>
            <person name="Abt B."/>
            <person name="Foster B."/>
            <person name="Lapidus A."/>
            <person name="Clum A."/>
            <person name="Sun H."/>
            <person name="Pukall R."/>
            <person name="Lucas S."/>
            <person name="Glavina Del Rio T."/>
            <person name="Nolan M."/>
            <person name="Tice H."/>
            <person name="Cheng J.F."/>
            <person name="Pitluck S."/>
            <person name="Liolios K."/>
            <person name="Ivanova N."/>
            <person name="Mavromatis K."/>
            <person name="Ovchinnikova G."/>
            <person name="Pati A."/>
            <person name="Goodwin L."/>
            <person name="Chen A."/>
            <person name="Palaniappan K."/>
            <person name="Land M."/>
            <person name="Hauser L."/>
            <person name="Chang Y.J."/>
            <person name="Jeffries C.D."/>
            <person name="Rohde M."/>
            <person name="Goker M."/>
            <person name="Woyke T."/>
            <person name="Bristow J."/>
            <person name="Eisen J.A."/>
            <person name="Markowitz V."/>
            <person name="Hugenholtz P."/>
            <person name="Kyrpides N.C."/>
            <person name="Klenk H.P."/>
        </authorList>
    </citation>
    <scope>NUCLEOTIDE SEQUENCE [LARGE SCALE GENOMIC DNA]</scope>
    <source>
        <strain evidence="4">ATCC 482 / DSM 20109 / BCRC 11376 / JCM 18109 / NBRC 3775 / NCIMB 8073 / NRS 134</strain>
    </source>
</reference>
<dbReference type="PANTHER" id="PTHR30290:SF65">
    <property type="entry name" value="MONOACYL PHOSPHATIDYLINOSITOL TETRAMANNOSIDE-BINDING PROTEIN LPQW-RELATED"/>
    <property type="match status" value="1"/>
</dbReference>
<sequence>MSVASGRTTGDTQDTRSHGAGRRAGRRAATLLVPVLAVTTLAACTAEEVDPARAGTVVVSVDLPFASLNGATAAGRAPGSVLVRGLVQSGFSAIEPDGTVRPDESFGTVEKVGDDPLTVRYTIAPTARWSDGVPVTPADLLLEWAARSGQLDEVVPELDADGVVAHTRDDVVVFGAASAALARAASVPTVEGDTVTVVYDAPVADWRTALDVNLPAHVLGRLALDPDAPALPIPGATPSATATGTTSPSAQAAADATATTSPSPVAAASASPSGDADPDATPEPAGERDDAGAGEELEEAAGWAQAVVTAVQQQDRSALVPISRVWRAAGRAGDVTADPTLTTTTGPYVLADVGGAGVEMVRNERYAGEAPAAYDRVRVRTDLDPLAQLDALAADEVDVAAPVSTSDVLAAAEGLEDVAIATGGDAVLQLVLQQDAGGVFDPGSYQDAPDPAATVAALRAAFLVSVPREEVVVDAVRPLWARAQVSEVVAAQVAPAATPTPVASATAAAAADGPVEVRVLTNTADPLRAAVLDALTTAAAEQGFEVVPVATADAAQSLRTRPEDWDAALVPVAQEDLPVAAFAARWRSGGATNVTGHADPALDEVLDALVAQPDPDAAGAQVADASAALRTWGAVLPVVRTPVLTVSATRDAAEDRGLPVVADVPVLTPAAADLTWWWNWTRR</sequence>
<name>D5UKS4_CELFN</name>
<gene>
    <name evidence="3" type="ordered locus">Cfla_0986</name>
</gene>
<dbReference type="EMBL" id="CP001964">
    <property type="protein sequence ID" value="ADG73892.1"/>
    <property type="molecule type" value="Genomic_DNA"/>
</dbReference>
<dbReference type="SUPFAM" id="SSF53850">
    <property type="entry name" value="Periplasmic binding protein-like II"/>
    <property type="match status" value="1"/>
</dbReference>
<dbReference type="Gene3D" id="3.90.76.10">
    <property type="entry name" value="Dipeptide-binding Protein, Domain 1"/>
    <property type="match status" value="1"/>
</dbReference>
<dbReference type="GO" id="GO:0015833">
    <property type="term" value="P:peptide transport"/>
    <property type="evidence" value="ECO:0007669"/>
    <property type="project" value="TreeGrafter"/>
</dbReference>
<dbReference type="Gene3D" id="3.10.105.10">
    <property type="entry name" value="Dipeptide-binding Protein, Domain 3"/>
    <property type="match status" value="1"/>
</dbReference>
<feature type="region of interest" description="Disordered" evidence="1">
    <location>
        <begin position="1"/>
        <end position="25"/>
    </location>
</feature>
<dbReference type="PANTHER" id="PTHR30290">
    <property type="entry name" value="PERIPLASMIC BINDING COMPONENT OF ABC TRANSPORTER"/>
    <property type="match status" value="1"/>
</dbReference>
<keyword evidence="4" id="KW-1185">Reference proteome</keyword>
<evidence type="ECO:0000313" key="3">
    <source>
        <dbReference type="EMBL" id="ADG73892.1"/>
    </source>
</evidence>